<comment type="caution">
    <text evidence="3">The sequence shown here is derived from an EMBL/GenBank/DDBJ whole genome shotgun (WGS) entry which is preliminary data.</text>
</comment>
<keyword evidence="1" id="KW-0812">Transmembrane</keyword>
<feature type="signal peptide" evidence="2">
    <location>
        <begin position="1"/>
        <end position="18"/>
    </location>
</feature>
<accession>A0A8J7LWN6</accession>
<dbReference type="Proteomes" id="UP000640583">
    <property type="component" value="Unassembled WGS sequence"/>
</dbReference>
<proteinExistence type="predicted"/>
<dbReference type="Pfam" id="PF09608">
    <property type="entry name" value="Alph_Pro_TM"/>
    <property type="match status" value="1"/>
</dbReference>
<evidence type="ECO:0000313" key="4">
    <source>
        <dbReference type="Proteomes" id="UP000640583"/>
    </source>
</evidence>
<keyword evidence="4" id="KW-1185">Reference proteome</keyword>
<evidence type="ECO:0000313" key="3">
    <source>
        <dbReference type="EMBL" id="MBI1494602.1"/>
    </source>
</evidence>
<dbReference type="EMBL" id="JADCKQ010000010">
    <property type="protein sequence ID" value="MBI1494602.1"/>
    <property type="molecule type" value="Genomic_DNA"/>
</dbReference>
<dbReference type="AlphaFoldDB" id="A0A8J7LWN6"/>
<feature type="chain" id="PRO_5035305427" evidence="2">
    <location>
        <begin position="19"/>
        <end position="251"/>
    </location>
</feature>
<dbReference type="InterPro" id="IPR019088">
    <property type="entry name" value="CHP02186-rel_TM"/>
</dbReference>
<dbReference type="RefSeq" id="WP_228849353.1">
    <property type="nucleotide sequence ID" value="NZ_JADCKQ010000010.1"/>
</dbReference>
<keyword evidence="1" id="KW-0472">Membrane</keyword>
<organism evidence="3 4">
    <name type="scientific">Halocynthiibacter styelae</name>
    <dbReference type="NCBI Taxonomy" id="2761955"/>
    <lineage>
        <taxon>Bacteria</taxon>
        <taxon>Pseudomonadati</taxon>
        <taxon>Pseudomonadota</taxon>
        <taxon>Alphaproteobacteria</taxon>
        <taxon>Rhodobacterales</taxon>
        <taxon>Paracoccaceae</taxon>
        <taxon>Halocynthiibacter</taxon>
    </lineage>
</organism>
<protein>
    <submittedName>
        <fullName evidence="3">TIGR02186 family protein</fullName>
    </submittedName>
</protein>
<gene>
    <name evidence="3" type="ORF">H1D41_13230</name>
</gene>
<evidence type="ECO:0000256" key="2">
    <source>
        <dbReference type="SAM" id="SignalP"/>
    </source>
</evidence>
<name>A0A8J7LWN6_9RHOB</name>
<feature type="transmembrane region" description="Helical" evidence="1">
    <location>
        <begin position="225"/>
        <end position="249"/>
    </location>
</feature>
<evidence type="ECO:0000256" key="1">
    <source>
        <dbReference type="SAM" id="Phobius"/>
    </source>
</evidence>
<keyword evidence="1" id="KW-1133">Transmembrane helix</keyword>
<reference evidence="3" key="1">
    <citation type="submission" date="2020-10" db="EMBL/GenBank/DDBJ databases">
        <title>Paenihalocynthiibacter styelae gen. nov., sp. nov., isolated from stalked sea squirt Styela clava.</title>
        <authorList>
            <person name="Kim Y.-O."/>
            <person name="Yoon J.-H."/>
        </authorList>
    </citation>
    <scope>NUCLEOTIDE SEQUENCE</scope>
    <source>
        <strain evidence="3">MYP1-1</strain>
    </source>
</reference>
<sequence length="251" mass="27532">MFLRFLLLCLIFALPARAEEVVAGLSQNRVSITANFDGSEILIFGAVKREAPLPEGPLDVIVAVTGPSQPVTVRRKDRRYGIWVNVDSVIIDQAPSFYAVSSTGPLSEILSDVSDLEHRISVERAVQSVGTAFATDNPQDFSDAIIRIRTDKDLYQLIEGGVELSQDTLFSTSIDLPANLIEGDYTARIYLAREGEVVASYDTVIDVSKVGLERWIYNLAHERPLIYGLLSLFIAIAAGWGASAVFRLIKS</sequence>
<keyword evidence="2" id="KW-0732">Signal</keyword>